<name>A0A917W089_9ACTN</name>
<protein>
    <submittedName>
        <fullName evidence="7">Asparaginase</fullName>
    </submittedName>
</protein>
<feature type="active site" description="Nucleophile" evidence="4">
    <location>
        <position position="191"/>
    </location>
</feature>
<dbReference type="Pfam" id="PF01112">
    <property type="entry name" value="Asparaginase_2"/>
    <property type="match status" value="1"/>
</dbReference>
<evidence type="ECO:0000256" key="2">
    <source>
        <dbReference type="ARBA" id="ARBA00022801"/>
    </source>
</evidence>
<accession>A0A917W089</accession>
<evidence type="ECO:0000256" key="3">
    <source>
        <dbReference type="ARBA" id="ARBA00022813"/>
    </source>
</evidence>
<feature type="binding site" evidence="5">
    <location>
        <begin position="219"/>
        <end position="222"/>
    </location>
    <ligand>
        <name>substrate</name>
    </ligand>
</feature>
<feature type="binding site" evidence="5">
    <location>
        <begin position="242"/>
        <end position="245"/>
    </location>
    <ligand>
        <name>substrate</name>
    </ligand>
</feature>
<proteinExistence type="predicted"/>
<evidence type="ECO:0000256" key="5">
    <source>
        <dbReference type="PIRSR" id="PIRSR600246-2"/>
    </source>
</evidence>
<dbReference type="Proteomes" id="UP000613840">
    <property type="component" value="Unassembled WGS sequence"/>
</dbReference>
<dbReference type="GO" id="GO:0006508">
    <property type="term" value="P:proteolysis"/>
    <property type="evidence" value="ECO:0007669"/>
    <property type="project" value="UniProtKB-KW"/>
</dbReference>
<dbReference type="EMBL" id="BMMZ01000001">
    <property type="protein sequence ID" value="GGL51001.1"/>
    <property type="molecule type" value="Genomic_DNA"/>
</dbReference>
<evidence type="ECO:0000256" key="6">
    <source>
        <dbReference type="PIRSR" id="PIRSR600246-3"/>
    </source>
</evidence>
<keyword evidence="3" id="KW-0068">Autocatalytic cleavage</keyword>
<dbReference type="AlphaFoldDB" id="A0A917W089"/>
<dbReference type="PANTHER" id="PTHR10188">
    <property type="entry name" value="L-ASPARAGINASE"/>
    <property type="match status" value="1"/>
</dbReference>
<reference evidence="7" key="2">
    <citation type="submission" date="2020-09" db="EMBL/GenBank/DDBJ databases">
        <authorList>
            <person name="Sun Q."/>
            <person name="Zhou Y."/>
        </authorList>
    </citation>
    <scope>NUCLEOTIDE SEQUENCE</scope>
    <source>
        <strain evidence="7">CGMCC 4.7306</strain>
    </source>
</reference>
<dbReference type="GO" id="GO:0008233">
    <property type="term" value="F:peptidase activity"/>
    <property type="evidence" value="ECO:0007669"/>
    <property type="project" value="UniProtKB-KW"/>
</dbReference>
<dbReference type="InterPro" id="IPR000246">
    <property type="entry name" value="Peptidase_T2"/>
</dbReference>
<evidence type="ECO:0000313" key="8">
    <source>
        <dbReference type="Proteomes" id="UP000613840"/>
    </source>
</evidence>
<evidence type="ECO:0000256" key="4">
    <source>
        <dbReference type="PIRSR" id="PIRSR600246-1"/>
    </source>
</evidence>
<dbReference type="Gene3D" id="3.60.20.30">
    <property type="entry name" value="(Glycosyl)asparaginase"/>
    <property type="match status" value="1"/>
</dbReference>
<evidence type="ECO:0000256" key="1">
    <source>
        <dbReference type="ARBA" id="ARBA00022670"/>
    </source>
</evidence>
<sequence>MSSKPQSTPEESVAAPDSIQLWQVPGDGAPTLALHGGAGGRIKELAEDERRGFESGLAAAYRAGESVLVGSGSALDAVCAAVEVLENDPLFNAGRGAALTADGRAELDAAVMTGDGQAGAVAASRYAKSPVRLARRVMERSEHVLLVAPPAELAREWDLEVVDPDYFVIDIRRQQLARLQEQAVTGPRHGTVGAVARDSKGQIAAATSTGGMSNQAAGRIGDSPIVGAGTYARDGLAAISCTGHGEAFIRGVVAYDIAARIRYLGSGLADAVTATFENELRAKDSSGGLVAVDGSGRIVVAHNSPSMFAAYTNQGELIIHT</sequence>
<dbReference type="InterPro" id="IPR029055">
    <property type="entry name" value="Ntn_hydrolases_N"/>
</dbReference>
<evidence type="ECO:0000313" key="7">
    <source>
        <dbReference type="EMBL" id="GGL51001.1"/>
    </source>
</evidence>
<keyword evidence="2" id="KW-0378">Hydrolase</keyword>
<keyword evidence="1" id="KW-0645">Protease</keyword>
<dbReference type="CDD" id="cd04701">
    <property type="entry name" value="Asparaginase_2"/>
    <property type="match status" value="1"/>
</dbReference>
<comment type="caution">
    <text evidence="7">The sequence shown here is derived from an EMBL/GenBank/DDBJ whole genome shotgun (WGS) entry which is preliminary data.</text>
</comment>
<dbReference type="PANTHER" id="PTHR10188:SF6">
    <property type="entry name" value="N(4)-(BETA-N-ACETYLGLUCOSAMINYL)-L-ASPARAGINASE"/>
    <property type="match status" value="1"/>
</dbReference>
<feature type="site" description="Cleavage; by autolysis" evidence="6">
    <location>
        <begin position="190"/>
        <end position="191"/>
    </location>
</feature>
<dbReference type="GO" id="GO:0016811">
    <property type="term" value="F:hydrolase activity, acting on carbon-nitrogen (but not peptide) bonds, in linear amides"/>
    <property type="evidence" value="ECO:0007669"/>
    <property type="project" value="UniProtKB-ARBA"/>
</dbReference>
<gene>
    <name evidence="7" type="ORF">GCM10011575_06600</name>
</gene>
<dbReference type="FunFam" id="3.60.20.30:FF:000001">
    <property type="entry name" value="Isoaspartyl peptidase/L-asparaginase"/>
    <property type="match status" value="1"/>
</dbReference>
<dbReference type="RefSeq" id="WP_188893701.1">
    <property type="nucleotide sequence ID" value="NZ_BMMZ01000001.1"/>
</dbReference>
<dbReference type="SUPFAM" id="SSF56235">
    <property type="entry name" value="N-terminal nucleophile aminohydrolases (Ntn hydrolases)"/>
    <property type="match status" value="1"/>
</dbReference>
<organism evidence="7 8">
    <name type="scientific">Microlunatus endophyticus</name>
    <dbReference type="NCBI Taxonomy" id="1716077"/>
    <lineage>
        <taxon>Bacteria</taxon>
        <taxon>Bacillati</taxon>
        <taxon>Actinomycetota</taxon>
        <taxon>Actinomycetes</taxon>
        <taxon>Propionibacteriales</taxon>
        <taxon>Propionibacteriaceae</taxon>
        <taxon>Microlunatus</taxon>
    </lineage>
</organism>
<reference evidence="7" key="1">
    <citation type="journal article" date="2014" name="Int. J. Syst. Evol. Microbiol.">
        <title>Complete genome sequence of Corynebacterium casei LMG S-19264T (=DSM 44701T), isolated from a smear-ripened cheese.</title>
        <authorList>
            <consortium name="US DOE Joint Genome Institute (JGI-PGF)"/>
            <person name="Walter F."/>
            <person name="Albersmeier A."/>
            <person name="Kalinowski J."/>
            <person name="Ruckert C."/>
        </authorList>
    </citation>
    <scope>NUCLEOTIDE SEQUENCE</scope>
    <source>
        <strain evidence="7">CGMCC 4.7306</strain>
    </source>
</reference>
<keyword evidence="8" id="KW-1185">Reference proteome</keyword>